<reference evidence="1" key="1">
    <citation type="submission" date="2020-05" db="EMBL/GenBank/DDBJ databases">
        <authorList>
            <person name="Delgado-Blas J."/>
        </authorList>
    </citation>
    <scope>NUCLEOTIDE SEQUENCE</scope>
    <source>
        <strain evidence="1">BB1468</strain>
    </source>
</reference>
<dbReference type="SUPFAM" id="SSF88874">
    <property type="entry name" value="Receptor-binding domain of short tail fibre protein gp12"/>
    <property type="match status" value="1"/>
</dbReference>
<dbReference type="EMBL" id="CAHPRB010000012">
    <property type="protein sequence ID" value="CAB5589149.1"/>
    <property type="molecule type" value="Genomic_DNA"/>
</dbReference>
<organism evidence="1 2">
    <name type="scientific">Citrobacter youngae</name>
    <dbReference type="NCBI Taxonomy" id="133448"/>
    <lineage>
        <taxon>Bacteria</taxon>
        <taxon>Pseudomonadati</taxon>
        <taxon>Pseudomonadota</taxon>
        <taxon>Gammaproteobacteria</taxon>
        <taxon>Enterobacterales</taxon>
        <taxon>Enterobacteriaceae</taxon>
        <taxon>Citrobacter</taxon>
        <taxon>Citrobacter freundii complex</taxon>
    </lineage>
</organism>
<name>A0ABN7GPV2_9ENTR</name>
<evidence type="ECO:0000313" key="1">
    <source>
        <dbReference type="EMBL" id="CAB5589149.1"/>
    </source>
</evidence>
<comment type="caution">
    <text evidence="1">The sequence shown here is derived from an EMBL/GenBank/DDBJ whole genome shotgun (WGS) entry which is preliminary data.</text>
</comment>
<accession>A0ABN7GPV2</accession>
<gene>
    <name evidence="1" type="ORF">GHA_03493</name>
</gene>
<evidence type="ECO:0000313" key="2">
    <source>
        <dbReference type="Proteomes" id="UP000835792"/>
    </source>
</evidence>
<keyword evidence="2" id="KW-1185">Reference proteome</keyword>
<sequence>MLFSHHFFRFRRWFRAIRRRTGAMTPPTTPERGLKSGDADFNILMFPKFGAFHMGGVLPELRGKSTRGWDDCRRVDSGRSISSVRMGNLMALSISARIQNDVLSITHLYAQPSDYKTLRDGFEGIYQNPFGISRTSSNDTTSFSISALVTIVNEQSVVGGLA</sequence>
<dbReference type="Proteomes" id="UP000835792">
    <property type="component" value="Unassembled WGS sequence"/>
</dbReference>
<proteinExistence type="predicted"/>
<protein>
    <submittedName>
        <fullName evidence="1">Uncharacterized protein</fullName>
    </submittedName>
</protein>